<feature type="binding site" evidence="8">
    <location>
        <begin position="10"/>
        <end position="12"/>
    </location>
    <ligand>
        <name>GTP</name>
        <dbReference type="ChEBI" id="CHEBI:37565"/>
    </ligand>
</feature>
<keyword evidence="10" id="KW-0548">Nucleotidyltransferase</keyword>
<keyword evidence="5 8" id="KW-0460">Magnesium</keyword>
<organism evidence="10 11">
    <name type="scientific">Chelativorans intermedius</name>
    <dbReference type="NCBI Taxonomy" id="515947"/>
    <lineage>
        <taxon>Bacteria</taxon>
        <taxon>Pseudomonadati</taxon>
        <taxon>Pseudomonadota</taxon>
        <taxon>Alphaproteobacteria</taxon>
        <taxon>Hyphomicrobiales</taxon>
        <taxon>Phyllobacteriaceae</taxon>
        <taxon>Chelativorans</taxon>
    </lineage>
</organism>
<feature type="binding site" evidence="8">
    <location>
        <position position="23"/>
    </location>
    <ligand>
        <name>GTP</name>
        <dbReference type="ChEBI" id="CHEBI:37565"/>
    </ligand>
</feature>
<dbReference type="Pfam" id="PF12804">
    <property type="entry name" value="NTP_transf_3"/>
    <property type="match status" value="1"/>
</dbReference>
<dbReference type="InterPro" id="IPR025877">
    <property type="entry name" value="MobA-like_NTP_Trfase"/>
</dbReference>
<reference evidence="10 11" key="1">
    <citation type="submission" date="2024-09" db="EMBL/GenBank/DDBJ databases">
        <authorList>
            <person name="Sun Q."/>
            <person name="Mori K."/>
        </authorList>
    </citation>
    <scope>NUCLEOTIDE SEQUENCE [LARGE SCALE GENOMIC DNA]</scope>
    <source>
        <strain evidence="10 11">CCM 8543</strain>
    </source>
</reference>
<dbReference type="HAMAP" id="MF_00316">
    <property type="entry name" value="MobA"/>
    <property type="match status" value="1"/>
</dbReference>
<comment type="function">
    <text evidence="8">Transfers a GMP moiety from GTP to Mo-molybdopterin (Mo-MPT) cofactor (Moco or molybdenum cofactor) to form Mo-molybdopterin guanine dinucleotide (Mo-MGD) cofactor.</text>
</comment>
<evidence type="ECO:0000256" key="5">
    <source>
        <dbReference type="ARBA" id="ARBA00022842"/>
    </source>
</evidence>
<dbReference type="PANTHER" id="PTHR19136:SF81">
    <property type="entry name" value="MOLYBDENUM COFACTOR GUANYLYLTRANSFERASE"/>
    <property type="match status" value="1"/>
</dbReference>
<name>A0ABV6DAG5_9HYPH</name>
<evidence type="ECO:0000259" key="9">
    <source>
        <dbReference type="Pfam" id="PF12804"/>
    </source>
</evidence>
<evidence type="ECO:0000256" key="1">
    <source>
        <dbReference type="ARBA" id="ARBA00022490"/>
    </source>
</evidence>
<keyword evidence="3 8" id="KW-0479">Metal-binding</keyword>
<comment type="subunit">
    <text evidence="8">Monomer.</text>
</comment>
<dbReference type="NCBIfam" id="TIGR02665">
    <property type="entry name" value="molyb_mobA"/>
    <property type="match status" value="1"/>
</dbReference>
<feature type="binding site" evidence="8">
    <location>
        <position position="51"/>
    </location>
    <ligand>
        <name>GTP</name>
        <dbReference type="ChEBI" id="CHEBI:37565"/>
    </ligand>
</feature>
<proteinExistence type="inferred from homology"/>
<feature type="domain" description="MobA-like NTP transferase" evidence="9">
    <location>
        <begin position="7"/>
        <end position="159"/>
    </location>
</feature>
<dbReference type="RefSeq" id="WP_261522360.1">
    <property type="nucleotide sequence ID" value="NZ_JAODNW010000025.1"/>
</dbReference>
<feature type="binding site" evidence="8">
    <location>
        <position position="101"/>
    </location>
    <ligand>
        <name>GTP</name>
        <dbReference type="ChEBI" id="CHEBI:37565"/>
    </ligand>
</feature>
<keyword evidence="7 8" id="KW-0501">Molybdenum cofactor biosynthesis</keyword>
<keyword evidence="2 8" id="KW-0808">Transferase</keyword>
<dbReference type="InterPro" id="IPR029044">
    <property type="entry name" value="Nucleotide-diphossugar_trans"/>
</dbReference>
<comment type="caution">
    <text evidence="10">The sequence shown here is derived from an EMBL/GenBank/DDBJ whole genome shotgun (WGS) entry which is preliminary data.</text>
</comment>
<dbReference type="SUPFAM" id="SSF53448">
    <property type="entry name" value="Nucleotide-diphospho-sugar transferases"/>
    <property type="match status" value="1"/>
</dbReference>
<evidence type="ECO:0000256" key="6">
    <source>
        <dbReference type="ARBA" id="ARBA00023134"/>
    </source>
</evidence>
<comment type="subcellular location">
    <subcellularLocation>
        <location evidence="8">Cytoplasm</location>
    </subcellularLocation>
</comment>
<feature type="binding site" evidence="8">
    <location>
        <position position="101"/>
    </location>
    <ligand>
        <name>Mg(2+)</name>
        <dbReference type="ChEBI" id="CHEBI:18420"/>
    </ligand>
</feature>
<keyword evidence="4 8" id="KW-0547">Nucleotide-binding</keyword>
<dbReference type="Gene3D" id="3.90.550.10">
    <property type="entry name" value="Spore Coat Polysaccharide Biosynthesis Protein SpsA, Chain A"/>
    <property type="match status" value="1"/>
</dbReference>
<sequence length="203" mass="21687">MGERIAGVILAGGRATRMGGGDKCLRLLGGKPLLAHVAARLAPQVDALILNANGTPERFAAFALDVVPDILHGVGPLAGVLTGMRWAEERGFSGIATAAADSPFFPRDLVFRLQAASDGMRRIVLPRSGGHPHPTFALWPVALANDLEGFLDVEGPSSMRAFAGGRHEPQMVDFAIDGDIDPFFNINTQDDLRRAQRLAETLR</sequence>
<keyword evidence="1 8" id="KW-0963">Cytoplasm</keyword>
<dbReference type="Proteomes" id="UP001589755">
    <property type="component" value="Unassembled WGS sequence"/>
</dbReference>
<dbReference type="EC" id="2.7.7.77" evidence="8"/>
<feature type="binding site" evidence="8">
    <location>
        <position position="69"/>
    </location>
    <ligand>
        <name>GTP</name>
        <dbReference type="ChEBI" id="CHEBI:37565"/>
    </ligand>
</feature>
<comment type="cofactor">
    <cofactor evidence="8">
        <name>Mg(2+)</name>
        <dbReference type="ChEBI" id="CHEBI:18420"/>
    </cofactor>
</comment>
<keyword evidence="11" id="KW-1185">Reference proteome</keyword>
<protein>
    <recommendedName>
        <fullName evidence="8">Molybdenum cofactor guanylyltransferase</fullName>
        <shortName evidence="8">MoCo guanylyltransferase</shortName>
        <ecNumber evidence="8">2.7.7.77</ecNumber>
    </recommendedName>
    <alternativeName>
        <fullName evidence="8">GTP:molybdopterin guanylyltransferase</fullName>
    </alternativeName>
    <alternativeName>
        <fullName evidence="8">Mo-MPT guanylyltransferase</fullName>
    </alternativeName>
    <alternativeName>
        <fullName evidence="8">Molybdopterin guanylyltransferase</fullName>
    </alternativeName>
    <alternativeName>
        <fullName evidence="8">Molybdopterin-guanine dinucleotide synthase</fullName>
        <shortName evidence="8">MGD synthase</shortName>
    </alternativeName>
</protein>
<comment type="domain">
    <text evidence="8">The N-terminal domain determines nucleotide recognition and specific binding, while the C-terminal domain determines the specific binding to the target protein.</text>
</comment>
<comment type="catalytic activity">
    <reaction evidence="8">
        <text>Mo-molybdopterin + GTP + H(+) = Mo-molybdopterin guanine dinucleotide + diphosphate</text>
        <dbReference type="Rhea" id="RHEA:34243"/>
        <dbReference type="ChEBI" id="CHEBI:15378"/>
        <dbReference type="ChEBI" id="CHEBI:33019"/>
        <dbReference type="ChEBI" id="CHEBI:37565"/>
        <dbReference type="ChEBI" id="CHEBI:71302"/>
        <dbReference type="ChEBI" id="CHEBI:71310"/>
        <dbReference type="EC" id="2.7.7.77"/>
    </reaction>
</comment>
<evidence type="ECO:0000313" key="10">
    <source>
        <dbReference type="EMBL" id="MFC0209614.1"/>
    </source>
</evidence>
<evidence type="ECO:0000313" key="11">
    <source>
        <dbReference type="Proteomes" id="UP001589755"/>
    </source>
</evidence>
<evidence type="ECO:0000256" key="3">
    <source>
        <dbReference type="ARBA" id="ARBA00022723"/>
    </source>
</evidence>
<dbReference type="EMBL" id="JBHLXD010000025">
    <property type="protein sequence ID" value="MFC0209614.1"/>
    <property type="molecule type" value="Genomic_DNA"/>
</dbReference>
<gene>
    <name evidence="8 10" type="primary">mobA</name>
    <name evidence="10" type="ORF">ACFFJ2_14500</name>
</gene>
<evidence type="ECO:0000256" key="7">
    <source>
        <dbReference type="ARBA" id="ARBA00023150"/>
    </source>
</evidence>
<evidence type="ECO:0000256" key="4">
    <source>
        <dbReference type="ARBA" id="ARBA00022741"/>
    </source>
</evidence>
<dbReference type="PANTHER" id="PTHR19136">
    <property type="entry name" value="MOLYBDENUM COFACTOR GUANYLYLTRANSFERASE"/>
    <property type="match status" value="1"/>
</dbReference>
<dbReference type="CDD" id="cd02503">
    <property type="entry name" value="MobA"/>
    <property type="match status" value="1"/>
</dbReference>
<dbReference type="GO" id="GO:0061603">
    <property type="term" value="F:molybdenum cofactor guanylyltransferase activity"/>
    <property type="evidence" value="ECO:0007669"/>
    <property type="project" value="UniProtKB-EC"/>
</dbReference>
<evidence type="ECO:0000256" key="8">
    <source>
        <dbReference type="HAMAP-Rule" id="MF_00316"/>
    </source>
</evidence>
<accession>A0ABV6DAG5</accession>
<comment type="similarity">
    <text evidence="8">Belongs to the MobA family.</text>
</comment>
<dbReference type="InterPro" id="IPR013482">
    <property type="entry name" value="Molybde_CF_guanTrfase"/>
</dbReference>
<keyword evidence="6 8" id="KW-0342">GTP-binding</keyword>
<evidence type="ECO:0000256" key="2">
    <source>
        <dbReference type="ARBA" id="ARBA00022679"/>
    </source>
</evidence>